<comment type="caution">
    <text evidence="1">The sequence shown here is derived from an EMBL/GenBank/DDBJ whole genome shotgun (WGS) entry which is preliminary data.</text>
</comment>
<keyword evidence="2" id="KW-1185">Reference proteome</keyword>
<reference evidence="1 2" key="1">
    <citation type="submission" date="2020-08" db="EMBL/GenBank/DDBJ databases">
        <title>Genomic Encyclopedia of Type Strains, Phase IV (KMG-IV): sequencing the most valuable type-strain genomes for metagenomic binning, comparative biology and taxonomic classification.</title>
        <authorList>
            <person name="Goeker M."/>
        </authorList>
    </citation>
    <scope>NUCLEOTIDE SEQUENCE [LARGE SCALE GENOMIC DNA]</scope>
    <source>
        <strain evidence="1 2">DSM 26736</strain>
    </source>
</reference>
<dbReference type="Proteomes" id="UP000527143">
    <property type="component" value="Unassembled WGS sequence"/>
</dbReference>
<gene>
    <name evidence="1" type="ORF">FHT02_004066</name>
</gene>
<organism evidence="1 2">
    <name type="scientific">Sphingomonas xinjiangensis</name>
    <dbReference type="NCBI Taxonomy" id="643568"/>
    <lineage>
        <taxon>Bacteria</taxon>
        <taxon>Pseudomonadati</taxon>
        <taxon>Pseudomonadota</taxon>
        <taxon>Alphaproteobacteria</taxon>
        <taxon>Sphingomonadales</taxon>
        <taxon>Sphingomonadaceae</taxon>
        <taxon>Sphingomonas</taxon>
    </lineage>
</organism>
<protein>
    <submittedName>
        <fullName evidence="1">Uncharacterized protein</fullName>
    </submittedName>
</protein>
<proteinExistence type="predicted"/>
<name>A0A840YT06_9SPHN</name>
<accession>A0A840YT06</accession>
<dbReference type="EMBL" id="JACIJF010000026">
    <property type="protein sequence ID" value="MBB5712805.1"/>
    <property type="molecule type" value="Genomic_DNA"/>
</dbReference>
<dbReference type="AlphaFoldDB" id="A0A840YT06"/>
<sequence>MILFAMLLLAQAAPPPTASDEIVITGQRMDRLKRLRMTTKLDRKTGITRCVFKRRSGDPKLDDAVCNAVLACVPKVNTVKEMQACIATTMNALVANGARWQADAARGRN</sequence>
<evidence type="ECO:0000313" key="2">
    <source>
        <dbReference type="Proteomes" id="UP000527143"/>
    </source>
</evidence>
<dbReference type="RefSeq" id="WP_184091613.1">
    <property type="nucleotide sequence ID" value="NZ_JACIJF010000026.1"/>
</dbReference>
<evidence type="ECO:0000313" key="1">
    <source>
        <dbReference type="EMBL" id="MBB5712805.1"/>
    </source>
</evidence>